<dbReference type="AlphaFoldDB" id="H1S766"/>
<reference evidence="1 2" key="1">
    <citation type="journal article" date="2012" name="J. Bacteriol.">
        <title>De Novo Genome Project of Cupriavidus basilensis OR16.</title>
        <authorList>
            <person name="Cserhati M."/>
            <person name="Kriszt B."/>
            <person name="Szoboszlay S."/>
            <person name="Toth A."/>
            <person name="Szabo I."/>
            <person name="Tancsics A."/>
            <person name="Nagy I."/>
            <person name="Horvath B."/>
            <person name="Nagy I."/>
            <person name="Kukolya J."/>
        </authorList>
    </citation>
    <scope>NUCLEOTIDE SEQUENCE [LARGE SCALE GENOMIC DNA]</scope>
    <source>
        <strain evidence="1 2">OR16</strain>
    </source>
</reference>
<dbReference type="Proteomes" id="UP000005808">
    <property type="component" value="Unassembled WGS sequence"/>
</dbReference>
<proteinExistence type="predicted"/>
<accession>H1S766</accession>
<protein>
    <submittedName>
        <fullName evidence="1">Uncharacterized protein</fullName>
    </submittedName>
</protein>
<dbReference type="EMBL" id="AHJE01000045">
    <property type="protein sequence ID" value="EHP41591.1"/>
    <property type="molecule type" value="Genomic_DNA"/>
</dbReference>
<evidence type="ECO:0000313" key="1">
    <source>
        <dbReference type="EMBL" id="EHP41591.1"/>
    </source>
</evidence>
<organism evidence="1 2">
    <name type="scientific">Cupriavidus basilensis OR16</name>
    <dbReference type="NCBI Taxonomy" id="1127483"/>
    <lineage>
        <taxon>Bacteria</taxon>
        <taxon>Pseudomonadati</taxon>
        <taxon>Pseudomonadota</taxon>
        <taxon>Betaproteobacteria</taxon>
        <taxon>Burkholderiales</taxon>
        <taxon>Burkholderiaceae</taxon>
        <taxon>Cupriavidus</taxon>
    </lineage>
</organism>
<name>H1S766_9BURK</name>
<evidence type="ECO:0000313" key="2">
    <source>
        <dbReference type="Proteomes" id="UP000005808"/>
    </source>
</evidence>
<sequence length="151" mass="17423">MGSDDAKQGRELLDFIEKFGRLAWQKTESRYPEIQFRGQQPKMEDRSAMPPYTSFRFENEDPEVIHRLRFAVETYSGEIEWVMEGHSRDMFPGTTNWVIYPKRTSESRKIALDAGMVAGQYMALNYPEFGPIAYADLLGLVSHVRSVFSGE</sequence>
<dbReference type="RefSeq" id="WP_006159258.1">
    <property type="nucleotide sequence ID" value="NZ_AHJE01000045.1"/>
</dbReference>
<gene>
    <name evidence="1" type="ORF">OR16_18846</name>
</gene>
<comment type="caution">
    <text evidence="1">The sequence shown here is derived from an EMBL/GenBank/DDBJ whole genome shotgun (WGS) entry which is preliminary data.</text>
</comment>
<dbReference type="OrthoDB" id="9157168at2"/>